<keyword evidence="5 10" id="KW-0808">Transferase</keyword>
<evidence type="ECO:0000313" key="10">
    <source>
        <dbReference type="EMBL" id="SLN32979.1"/>
    </source>
</evidence>
<dbReference type="SUPFAM" id="SSF56235">
    <property type="entry name" value="N-terminal nucleophile aminohydrolases (Ntn hydrolases)"/>
    <property type="match status" value="1"/>
</dbReference>
<dbReference type="GO" id="GO:0097367">
    <property type="term" value="F:carbohydrate derivative binding"/>
    <property type="evidence" value="ECO:0007669"/>
    <property type="project" value="InterPro"/>
</dbReference>
<dbReference type="InterPro" id="IPR001347">
    <property type="entry name" value="SIS_dom"/>
</dbReference>
<reference evidence="10 11" key="1">
    <citation type="submission" date="2017-03" db="EMBL/GenBank/DDBJ databases">
        <authorList>
            <person name="Afonso C.L."/>
            <person name="Miller P.J."/>
            <person name="Scott M.A."/>
            <person name="Spackman E."/>
            <person name="Goraichik I."/>
            <person name="Dimitrov K.M."/>
            <person name="Suarez D.L."/>
            <person name="Swayne D.E."/>
        </authorList>
    </citation>
    <scope>NUCLEOTIDE SEQUENCE [LARGE SCALE GENOMIC DNA]</scope>
    <source>
        <strain evidence="10 11">CECT 8620</strain>
    </source>
</reference>
<dbReference type="GO" id="GO:0006487">
    <property type="term" value="P:protein N-linked glycosylation"/>
    <property type="evidence" value="ECO:0007669"/>
    <property type="project" value="TreeGrafter"/>
</dbReference>
<comment type="catalytic activity">
    <reaction evidence="1">
        <text>D-fructose 6-phosphate + L-glutamine = D-glucosamine 6-phosphate + L-glutamate</text>
        <dbReference type="Rhea" id="RHEA:13237"/>
        <dbReference type="ChEBI" id="CHEBI:29985"/>
        <dbReference type="ChEBI" id="CHEBI:58359"/>
        <dbReference type="ChEBI" id="CHEBI:58725"/>
        <dbReference type="ChEBI" id="CHEBI:61527"/>
        <dbReference type="EC" id="2.6.1.16"/>
    </reaction>
</comment>
<dbReference type="InterPro" id="IPR035466">
    <property type="entry name" value="GlmS/AgaS_SIS"/>
</dbReference>
<dbReference type="Pfam" id="PF01380">
    <property type="entry name" value="SIS"/>
    <property type="match status" value="1"/>
</dbReference>
<feature type="domain" description="SIS" evidence="9">
    <location>
        <begin position="503"/>
        <end position="653"/>
    </location>
</feature>
<dbReference type="GO" id="GO:0004360">
    <property type="term" value="F:glutamine-fructose-6-phosphate transaminase (isomerizing) activity"/>
    <property type="evidence" value="ECO:0007669"/>
    <property type="project" value="UniProtKB-EC"/>
</dbReference>
<keyword evidence="7" id="KW-0315">Glutamine amidotransferase</keyword>
<dbReference type="InterPro" id="IPR046348">
    <property type="entry name" value="SIS_dom_sf"/>
</dbReference>
<evidence type="ECO:0000313" key="11">
    <source>
        <dbReference type="Proteomes" id="UP000193862"/>
    </source>
</evidence>
<organism evidence="10 11">
    <name type="scientific">Aquimixticola soesokkakensis</name>
    <dbReference type="NCBI Taxonomy" id="1519096"/>
    <lineage>
        <taxon>Bacteria</taxon>
        <taxon>Pseudomonadati</taxon>
        <taxon>Pseudomonadota</taxon>
        <taxon>Alphaproteobacteria</taxon>
        <taxon>Rhodobacterales</taxon>
        <taxon>Paracoccaceae</taxon>
        <taxon>Aquimixticola</taxon>
    </lineage>
</organism>
<evidence type="ECO:0000256" key="7">
    <source>
        <dbReference type="ARBA" id="ARBA00022962"/>
    </source>
</evidence>
<dbReference type="Gene3D" id="3.60.20.10">
    <property type="entry name" value="Glutamine Phosphoribosylpyrophosphate, subunit 1, domain 1"/>
    <property type="match status" value="1"/>
</dbReference>
<dbReference type="CDD" id="cd05008">
    <property type="entry name" value="SIS_GlmS_GlmD_1"/>
    <property type="match status" value="1"/>
</dbReference>
<evidence type="ECO:0000259" key="8">
    <source>
        <dbReference type="PROSITE" id="PS51278"/>
    </source>
</evidence>
<dbReference type="PROSITE" id="PS51278">
    <property type="entry name" value="GATASE_TYPE_2"/>
    <property type="match status" value="1"/>
</dbReference>
<keyword evidence="11" id="KW-1185">Reference proteome</keyword>
<dbReference type="InterPro" id="IPR017932">
    <property type="entry name" value="GATase_2_dom"/>
</dbReference>
<dbReference type="AlphaFoldDB" id="A0A1Y5S712"/>
<feature type="domain" description="Glutamine amidotransferase type-2" evidence="8">
    <location>
        <begin position="126"/>
        <end position="427"/>
    </location>
</feature>
<accession>A0A1Y5S712</accession>
<evidence type="ECO:0000256" key="2">
    <source>
        <dbReference type="ARBA" id="ARBA00012916"/>
    </source>
</evidence>
<protein>
    <recommendedName>
        <fullName evidence="3">Glutamine--fructose-6-phosphate aminotransferase [isomerizing]</fullName>
        <ecNumber evidence="2">2.6.1.16</ecNumber>
    </recommendedName>
</protein>
<dbReference type="Proteomes" id="UP000193862">
    <property type="component" value="Unassembled WGS sequence"/>
</dbReference>
<dbReference type="PANTHER" id="PTHR10937">
    <property type="entry name" value="GLUCOSAMINE--FRUCTOSE-6-PHOSPHATE AMINOTRANSFERASE, ISOMERIZING"/>
    <property type="match status" value="1"/>
</dbReference>
<evidence type="ECO:0000256" key="4">
    <source>
        <dbReference type="ARBA" id="ARBA00022576"/>
    </source>
</evidence>
<evidence type="ECO:0000256" key="3">
    <source>
        <dbReference type="ARBA" id="ARBA00016090"/>
    </source>
</evidence>
<dbReference type="GO" id="GO:0006047">
    <property type="term" value="P:UDP-N-acetylglucosamine metabolic process"/>
    <property type="evidence" value="ECO:0007669"/>
    <property type="project" value="TreeGrafter"/>
</dbReference>
<dbReference type="EC" id="2.6.1.16" evidence="2"/>
<keyword evidence="6" id="KW-0677">Repeat</keyword>
<dbReference type="GO" id="GO:0006002">
    <property type="term" value="P:fructose 6-phosphate metabolic process"/>
    <property type="evidence" value="ECO:0007669"/>
    <property type="project" value="TreeGrafter"/>
</dbReference>
<dbReference type="PANTHER" id="PTHR10937:SF0">
    <property type="entry name" value="GLUTAMINE--FRUCTOSE-6-PHOSPHATE TRANSAMINASE (ISOMERIZING)"/>
    <property type="match status" value="1"/>
</dbReference>
<proteinExistence type="predicted"/>
<evidence type="ECO:0000259" key="9">
    <source>
        <dbReference type="PROSITE" id="PS51464"/>
    </source>
</evidence>
<dbReference type="Gene3D" id="3.40.50.10490">
    <property type="entry name" value="Glucose-6-phosphate isomerase like protein, domain 1"/>
    <property type="match status" value="2"/>
</dbReference>
<evidence type="ECO:0000256" key="6">
    <source>
        <dbReference type="ARBA" id="ARBA00022737"/>
    </source>
</evidence>
<keyword evidence="4 10" id="KW-0032">Aminotransferase</keyword>
<evidence type="ECO:0000256" key="5">
    <source>
        <dbReference type="ARBA" id="ARBA00022679"/>
    </source>
</evidence>
<dbReference type="InterPro" id="IPR029055">
    <property type="entry name" value="Ntn_hydrolases_N"/>
</dbReference>
<sequence>MCGIAGFVLSDLARASAPSDWLGETAREIAALPLGLESAAPLGRALDGLLARFPDLMSCGTAMAVDGAAALRADVEAMAQALGAHEAALVAISSAGNTDVDPLIERVRDVLWQVEREMLGAIARITDLLGDLRAPAAFAVAFGAEHVITAIDRLEVRGRDSAGIHLQLSVPALASKSLLAALGAEADFAARLGDLSAGHLAISLAGEADARIVLGFTYKTANLIGRLGDNGAALRAAIKGDALLWKAAAVATQLDVLSHTRWASSGVISVANCHPHNASVTSDRQGDAAAGQWVSALNGDVDNHHELGDVILTAHQRAVASDITTDAKIIPIACRFADTAARGTSFDTFRSAIRRLDGSMAIAALYATHPGEVMIAQKGSGQGMHLARVADGWMFASEVYGLASLTRRSFDIARSLAGGVAVRVQAGAEGFDLVSVADGAPVAAKDADIQIYARDIFRGDYATFFEKEINEGPASVAKTLRGRYRRVERRVSFDGLANDIWAQLREFARGTVSRVYVIGQGTAGVAAEGIAHLVEHALASGPYRALPVHALRSSELSAEIDRFDMKNALVIAVSQSGTTTDTNRAVDLAIERGAFVHCIVNRRGSDLVRKANSVFYTSDGRDIEMSVASTKAFYAQLVAGKLTSLFLANALGTMSSAEIEREIADLEDLPEKVSQVLGNEAQIIEAAHEFAPKSRYWAVVGSGVNHIAAMEIRIKLSELCYKSIPVDFTEDKKHIDLSTEPLTLVIANDIQPELLGDLVKEVAVFRAHNGKPLVFAAQGPEAEAFEAYAERVVALPKTGSSLGFILAAVAGHLFGLHAARAIDEGAQKLRLVLNALGACEAGEAGALETALGGLDAIMQEVAASHFDSGLRAADIGQLALWRARLAADAAPDQVTRALRDIRHVFEETSRPIDTIRHQAKTVTVGTSRPDDVLAPVVREAFGALKLAETQLSTRDRKALASVSRLIESVSAADHLCVERSQQITRVRYARGDTRALGVSYATLREPVGTLGLALDQTRLTLGRAAGEALVLAVPIYAEDQSTVAGVLQLTVALHMAAPRAQKVAAIKALGHFGPLLRVWENWFDVDAETMLIHQIGQADPETVLFHPSLLEEQAEQVAKASRAG</sequence>
<gene>
    <name evidence="10" type="primary">glmS</name>
    <name evidence="10" type="ORF">AQS8620_01121</name>
</gene>
<dbReference type="EMBL" id="FWFS01000003">
    <property type="protein sequence ID" value="SLN32979.1"/>
    <property type="molecule type" value="Genomic_DNA"/>
</dbReference>
<name>A0A1Y5S712_9RHOB</name>
<dbReference type="SUPFAM" id="SSF53697">
    <property type="entry name" value="SIS domain"/>
    <property type="match status" value="1"/>
</dbReference>
<dbReference type="PROSITE" id="PS51464">
    <property type="entry name" value="SIS"/>
    <property type="match status" value="1"/>
</dbReference>
<evidence type="ECO:0000256" key="1">
    <source>
        <dbReference type="ARBA" id="ARBA00001031"/>
    </source>
</evidence>